<organism evidence="1">
    <name type="scientific">Amphimedon queenslandica</name>
    <name type="common">Sponge</name>
    <dbReference type="NCBI Taxonomy" id="400682"/>
    <lineage>
        <taxon>Eukaryota</taxon>
        <taxon>Metazoa</taxon>
        <taxon>Porifera</taxon>
        <taxon>Demospongiae</taxon>
        <taxon>Heteroscleromorpha</taxon>
        <taxon>Haplosclerida</taxon>
        <taxon>Niphatidae</taxon>
        <taxon>Amphimedon</taxon>
    </lineage>
</organism>
<evidence type="ECO:0000313" key="1">
    <source>
        <dbReference type="EnsemblMetazoa" id="Aqu2.1.08742_001"/>
    </source>
</evidence>
<protein>
    <submittedName>
        <fullName evidence="1">Uncharacterized protein</fullName>
    </submittedName>
</protein>
<dbReference type="EnsemblMetazoa" id="Aqu2.1.08742_001">
    <property type="protein sequence ID" value="Aqu2.1.08742_001"/>
    <property type="gene ID" value="Aqu2.1.08742"/>
</dbReference>
<dbReference type="AlphaFoldDB" id="A0A1X7T2R5"/>
<reference evidence="1" key="1">
    <citation type="submission" date="2017-05" db="UniProtKB">
        <authorList>
            <consortium name="EnsemblMetazoa"/>
        </authorList>
    </citation>
    <scope>IDENTIFICATION</scope>
</reference>
<proteinExistence type="predicted"/>
<accession>A0A1X7T2R5</accession>
<dbReference type="InParanoid" id="A0A1X7T2R5"/>
<name>A0A1X7T2R5_AMPQE</name>
<sequence length="32" mass="3695">MVHTTQSHNGITVHTYNGTLKHHTHTTTFTKY</sequence>